<keyword evidence="2" id="KW-1185">Reference proteome</keyword>
<evidence type="ECO:0000313" key="3">
    <source>
        <dbReference type="WBParaSite" id="scaffold10803_cov249.g15079"/>
    </source>
</evidence>
<reference evidence="3" key="1">
    <citation type="submission" date="2022-11" db="UniProtKB">
        <authorList>
            <consortium name="WormBaseParasite"/>
        </authorList>
    </citation>
    <scope>IDENTIFICATION</scope>
</reference>
<name>A0A915LEF4_MELJA</name>
<dbReference type="Proteomes" id="UP000887561">
    <property type="component" value="Unplaced"/>
</dbReference>
<proteinExistence type="predicted"/>
<dbReference type="AlphaFoldDB" id="A0A915LEF4"/>
<feature type="region of interest" description="Disordered" evidence="1">
    <location>
        <begin position="1"/>
        <end position="25"/>
    </location>
</feature>
<evidence type="ECO:0000256" key="1">
    <source>
        <dbReference type="SAM" id="MobiDB-lite"/>
    </source>
</evidence>
<protein>
    <submittedName>
        <fullName evidence="3">Uncharacterized protein</fullName>
    </submittedName>
</protein>
<feature type="compositionally biased region" description="Low complexity" evidence="1">
    <location>
        <begin position="45"/>
        <end position="56"/>
    </location>
</feature>
<organism evidence="2 3">
    <name type="scientific">Meloidogyne javanica</name>
    <name type="common">Root-knot nematode worm</name>
    <dbReference type="NCBI Taxonomy" id="6303"/>
    <lineage>
        <taxon>Eukaryota</taxon>
        <taxon>Metazoa</taxon>
        <taxon>Ecdysozoa</taxon>
        <taxon>Nematoda</taxon>
        <taxon>Chromadorea</taxon>
        <taxon>Rhabditida</taxon>
        <taxon>Tylenchina</taxon>
        <taxon>Tylenchomorpha</taxon>
        <taxon>Tylenchoidea</taxon>
        <taxon>Meloidogynidae</taxon>
        <taxon>Meloidogyninae</taxon>
        <taxon>Meloidogyne</taxon>
        <taxon>Meloidogyne incognita group</taxon>
    </lineage>
</organism>
<feature type="region of interest" description="Disordered" evidence="1">
    <location>
        <begin position="38"/>
        <end position="83"/>
    </location>
</feature>
<evidence type="ECO:0000313" key="2">
    <source>
        <dbReference type="Proteomes" id="UP000887561"/>
    </source>
</evidence>
<sequence length="347" mass="38279">VDSSAPSSSTTLNDGHQNHHHLLGNGDSLSLIAECSGTCGGGGSSSRSSTPSTNTTLNQQTPQNLKERRQRRSPIPALSLAPPGVVKRHELPFTPVQLQRTLSKDRLPAVPCIAVKNDLLINDPDFPDASDHFCSPLTIGESNQRLKNTFERGHKRARMKMANSAVEETIRKVGMLRAAKSEIPMEEGNNELLNGNNVAIKNDIDNNEGRDSPIVDVINNIKEDDDNTLNKQLICELNLLKNNNPEIVLKKEENTNNLFVQQNTPKYLFNRQHSPKQLNQNILQHSIQTLSNNNLISEGLLTPKLMNNNSGHYPISTASPNIFLGNNGNSNEKGNNLCNTPDYCKKF</sequence>
<dbReference type="WBParaSite" id="scaffold10803_cov249.g15079">
    <property type="protein sequence ID" value="scaffold10803_cov249.g15079"/>
    <property type="gene ID" value="scaffold10803_cov249.g15079"/>
</dbReference>
<feature type="compositionally biased region" description="Polar residues" evidence="1">
    <location>
        <begin position="1"/>
        <end position="11"/>
    </location>
</feature>
<accession>A0A915LEF4</accession>